<gene>
    <name evidence="7" type="ORF">LA5096_04222</name>
</gene>
<comment type="similarity">
    <text evidence="2">Belongs to the TspO/BZRP family.</text>
</comment>
<dbReference type="GeneID" id="97671529"/>
<proteinExistence type="inferred from homology"/>
<dbReference type="CDD" id="cd15904">
    <property type="entry name" value="TSPO_MBR"/>
    <property type="match status" value="1"/>
</dbReference>
<keyword evidence="4 6" id="KW-1133">Transmembrane helix</keyword>
<keyword evidence="5 6" id="KW-0472">Membrane</keyword>
<dbReference type="PANTHER" id="PTHR10057:SF0">
    <property type="entry name" value="TRANSLOCATOR PROTEIN"/>
    <property type="match status" value="1"/>
</dbReference>
<dbReference type="STRING" id="311410.LA5095_04481"/>
<name>A0A0M7AL01_9HYPH</name>
<feature type="transmembrane region" description="Helical" evidence="6">
    <location>
        <begin position="97"/>
        <end position="126"/>
    </location>
</feature>
<comment type="subcellular location">
    <subcellularLocation>
        <location evidence="1">Membrane</location>
        <topology evidence="1">Multi-pass membrane protein</topology>
    </subcellularLocation>
</comment>
<dbReference type="PIRSF" id="PIRSF005859">
    <property type="entry name" value="PBR"/>
    <property type="match status" value="1"/>
</dbReference>
<evidence type="ECO:0000313" key="8">
    <source>
        <dbReference type="Proteomes" id="UP000049983"/>
    </source>
</evidence>
<keyword evidence="8" id="KW-1185">Reference proteome</keyword>
<dbReference type="GO" id="GO:0016020">
    <property type="term" value="C:membrane"/>
    <property type="evidence" value="ECO:0007669"/>
    <property type="project" value="UniProtKB-SubCell"/>
</dbReference>
<dbReference type="Pfam" id="PF03073">
    <property type="entry name" value="TspO_MBR"/>
    <property type="match status" value="1"/>
</dbReference>
<feature type="transmembrane region" description="Helical" evidence="6">
    <location>
        <begin position="16"/>
        <end position="35"/>
    </location>
</feature>
<reference evidence="8" key="1">
    <citation type="submission" date="2015-07" db="EMBL/GenBank/DDBJ databases">
        <authorList>
            <person name="Rodrigo-Torres Lidia"/>
            <person name="Arahal R.David."/>
        </authorList>
    </citation>
    <scope>NUCLEOTIDE SEQUENCE [LARGE SCALE GENOMIC DNA]</scope>
    <source>
        <strain evidence="8">CECT 5096</strain>
    </source>
</reference>
<dbReference type="InterPro" id="IPR038330">
    <property type="entry name" value="TspO/MBR-related_sf"/>
</dbReference>
<evidence type="ECO:0000256" key="1">
    <source>
        <dbReference type="ARBA" id="ARBA00004141"/>
    </source>
</evidence>
<protein>
    <submittedName>
        <fullName evidence="7">TspO/MBR family protein</fullName>
    </submittedName>
</protein>
<sequence>MTIDDPTQPRQPRSRALLALFLVVVIGMGIFVGTQSAPGSWYQELEKPVFNPPNWIFAPVWTVLYVFIAVAGWRTFLRAPRSMAMKFWYGQMALNWIWSPVFFVFHLTWAAFAVIAAMLILIILFVGKNWCADRVSAALFLPYALWVGFAGLLNFSLALLN</sequence>
<evidence type="ECO:0000256" key="3">
    <source>
        <dbReference type="ARBA" id="ARBA00022692"/>
    </source>
</evidence>
<dbReference type="Gene3D" id="1.20.1260.100">
    <property type="entry name" value="TspO/MBR protein"/>
    <property type="match status" value="1"/>
</dbReference>
<dbReference type="EMBL" id="CXWC01000012">
    <property type="protein sequence ID" value="CTQ75086.1"/>
    <property type="molecule type" value="Genomic_DNA"/>
</dbReference>
<dbReference type="InterPro" id="IPR004307">
    <property type="entry name" value="TspO_MBR"/>
</dbReference>
<dbReference type="AlphaFoldDB" id="A0A0M7AL01"/>
<dbReference type="OrthoDB" id="9795496at2"/>
<keyword evidence="3 6" id="KW-0812">Transmembrane</keyword>
<dbReference type="PANTHER" id="PTHR10057">
    <property type="entry name" value="PERIPHERAL-TYPE BENZODIAZEPINE RECEPTOR"/>
    <property type="match status" value="1"/>
</dbReference>
<dbReference type="FunFam" id="1.20.1260.100:FF:000001">
    <property type="entry name" value="translocator protein 2"/>
    <property type="match status" value="1"/>
</dbReference>
<dbReference type="GO" id="GO:0033013">
    <property type="term" value="P:tetrapyrrole metabolic process"/>
    <property type="evidence" value="ECO:0007669"/>
    <property type="project" value="UniProtKB-ARBA"/>
</dbReference>
<feature type="transmembrane region" description="Helical" evidence="6">
    <location>
        <begin position="55"/>
        <end position="76"/>
    </location>
</feature>
<evidence type="ECO:0000313" key="7">
    <source>
        <dbReference type="EMBL" id="CTQ75086.1"/>
    </source>
</evidence>
<accession>A0A0M7AL01</accession>
<dbReference type="RefSeq" id="WP_082442809.1">
    <property type="nucleotide sequence ID" value="NZ_CXWA01000008.1"/>
</dbReference>
<dbReference type="Proteomes" id="UP000049983">
    <property type="component" value="Unassembled WGS sequence"/>
</dbReference>
<evidence type="ECO:0000256" key="5">
    <source>
        <dbReference type="ARBA" id="ARBA00023136"/>
    </source>
</evidence>
<feature type="transmembrane region" description="Helical" evidence="6">
    <location>
        <begin position="138"/>
        <end position="160"/>
    </location>
</feature>
<evidence type="ECO:0000256" key="2">
    <source>
        <dbReference type="ARBA" id="ARBA00007524"/>
    </source>
</evidence>
<evidence type="ECO:0000256" key="4">
    <source>
        <dbReference type="ARBA" id="ARBA00022989"/>
    </source>
</evidence>
<organism evidence="7 8">
    <name type="scientific">Roseibium album</name>
    <dbReference type="NCBI Taxonomy" id="311410"/>
    <lineage>
        <taxon>Bacteria</taxon>
        <taxon>Pseudomonadati</taxon>
        <taxon>Pseudomonadota</taxon>
        <taxon>Alphaproteobacteria</taxon>
        <taxon>Hyphomicrobiales</taxon>
        <taxon>Stappiaceae</taxon>
        <taxon>Roseibium</taxon>
    </lineage>
</organism>
<evidence type="ECO:0000256" key="6">
    <source>
        <dbReference type="SAM" id="Phobius"/>
    </source>
</evidence>